<evidence type="ECO:0000313" key="2">
    <source>
        <dbReference type="EMBL" id="EXY76079.1"/>
    </source>
</evidence>
<dbReference type="RefSeq" id="WP_022347111.1">
    <property type="nucleotide sequence ID" value="NZ_JGCY01000219.1"/>
</dbReference>
<evidence type="ECO:0008006" key="4">
    <source>
        <dbReference type="Google" id="ProtNLM"/>
    </source>
</evidence>
<evidence type="ECO:0000256" key="1">
    <source>
        <dbReference type="SAM" id="SignalP"/>
    </source>
</evidence>
<dbReference type="EMBL" id="JGCY01000219">
    <property type="protein sequence ID" value="EXY76079.1"/>
    <property type="molecule type" value="Genomic_DNA"/>
</dbReference>
<comment type="caution">
    <text evidence="2">The sequence shown here is derived from an EMBL/GenBank/DDBJ whole genome shotgun (WGS) entry which is preliminary data.</text>
</comment>
<proteinExistence type="predicted"/>
<feature type="signal peptide" evidence="1">
    <location>
        <begin position="1"/>
        <end position="18"/>
    </location>
</feature>
<organism evidence="2 3">
    <name type="scientific">Bacteroides fragilis str. 3988T(B)14</name>
    <dbReference type="NCBI Taxonomy" id="1339315"/>
    <lineage>
        <taxon>Bacteria</taxon>
        <taxon>Pseudomonadati</taxon>
        <taxon>Bacteroidota</taxon>
        <taxon>Bacteroidia</taxon>
        <taxon>Bacteroidales</taxon>
        <taxon>Bacteroidaceae</taxon>
        <taxon>Bacteroides</taxon>
    </lineage>
</organism>
<protein>
    <recommendedName>
        <fullName evidence="4">Outer membrane beta-barrel domain protein</fullName>
    </recommendedName>
</protein>
<reference evidence="2 3" key="1">
    <citation type="submission" date="2014-02" db="EMBL/GenBank/DDBJ databases">
        <authorList>
            <person name="Sears C."/>
            <person name="Carroll K."/>
            <person name="Sack B.R."/>
            <person name="Qadri F."/>
            <person name="Myers L.L."/>
            <person name="Chung G.-T."/>
            <person name="Escheverria P."/>
            <person name="Fraser C.M."/>
            <person name="Sadzewicz L."/>
            <person name="Shefchek K.A."/>
            <person name="Tallon L."/>
            <person name="Das S.P."/>
            <person name="Daugherty S."/>
            <person name="Mongodin E.F."/>
        </authorList>
    </citation>
    <scope>NUCLEOTIDE SEQUENCE [LARGE SCALE GENOMIC DNA]</scope>
    <source>
        <strain evidence="3">3988T(B)14</strain>
    </source>
</reference>
<sequence length="206" mass="22895">MKKLILLLFLSLPVAVFGQQASKGSGIIVGIGRGHISSHTPSIYGDLAVDKNNSSLDQKVVMEAGYRFRLVPRKGRFFYDVDALFGYSKSDYKINYLSTDNNTAYGEASGDRQNLSLSLAGTCNYRIVKGLHIGVGLQPTYYIWETKTFDIPVLAKVGYNLGFAELAFSYKQGLVKNNKISPFKDSRFSNWQFSVYIPLSKSAFGK</sequence>
<name>A0A015SV62_BACFG</name>
<dbReference type="PATRIC" id="fig|1339315.3.peg.887"/>
<keyword evidence="1" id="KW-0732">Signal</keyword>
<dbReference type="AlphaFoldDB" id="A0A015SV62"/>
<dbReference type="Proteomes" id="UP000020529">
    <property type="component" value="Unassembled WGS sequence"/>
</dbReference>
<accession>A0A015SV62</accession>
<feature type="chain" id="PRO_5001476137" description="Outer membrane beta-barrel domain protein" evidence="1">
    <location>
        <begin position="19"/>
        <end position="206"/>
    </location>
</feature>
<gene>
    <name evidence="2" type="ORF">M124_0070</name>
</gene>
<evidence type="ECO:0000313" key="3">
    <source>
        <dbReference type="Proteomes" id="UP000020529"/>
    </source>
</evidence>